<evidence type="ECO:0000313" key="2">
    <source>
        <dbReference type="EMBL" id="NDL60411.1"/>
    </source>
</evidence>
<organism evidence="2 3">
    <name type="scientific">Phytoactinopolyspora mesophila</name>
    <dbReference type="NCBI Taxonomy" id="2650750"/>
    <lineage>
        <taxon>Bacteria</taxon>
        <taxon>Bacillati</taxon>
        <taxon>Actinomycetota</taxon>
        <taxon>Actinomycetes</taxon>
        <taxon>Jiangellales</taxon>
        <taxon>Jiangellaceae</taxon>
        <taxon>Phytoactinopolyspora</taxon>
    </lineage>
</organism>
<keyword evidence="3" id="KW-1185">Reference proteome</keyword>
<evidence type="ECO:0000259" key="1">
    <source>
        <dbReference type="Pfam" id="PF03819"/>
    </source>
</evidence>
<dbReference type="AlphaFoldDB" id="A0A7K3MAS6"/>
<feature type="domain" description="NTP pyrophosphohydrolase MazG-like" evidence="1">
    <location>
        <begin position="2"/>
        <end position="74"/>
    </location>
</feature>
<name>A0A7K3MAS6_9ACTN</name>
<sequence length="79" mass="8520">MALAGEVGELVAELQWLTPDEAATVMSADAEAADRIRSELADVTNYLVQLAAALDVDLIAAAHKKLDEVSRRYPPARIE</sequence>
<comment type="caution">
    <text evidence="2">The sequence shown here is derived from an EMBL/GenBank/DDBJ whole genome shotgun (WGS) entry which is preliminary data.</text>
</comment>
<dbReference type="GO" id="GO:0042262">
    <property type="term" value="P:DNA protection"/>
    <property type="evidence" value="ECO:0007669"/>
    <property type="project" value="TreeGrafter"/>
</dbReference>
<dbReference type="GO" id="GO:0006253">
    <property type="term" value="P:dCTP catabolic process"/>
    <property type="evidence" value="ECO:0007669"/>
    <property type="project" value="TreeGrafter"/>
</dbReference>
<proteinExistence type="predicted"/>
<dbReference type="PANTHER" id="PTHR46523">
    <property type="entry name" value="DCTP PYROPHOSPHATASE 1"/>
    <property type="match status" value="1"/>
</dbReference>
<accession>A0A7K3MAS6</accession>
<protein>
    <recommendedName>
        <fullName evidence="1">NTP pyrophosphohydrolase MazG-like domain-containing protein</fullName>
    </recommendedName>
</protein>
<dbReference type="GO" id="GO:0005829">
    <property type="term" value="C:cytosol"/>
    <property type="evidence" value="ECO:0007669"/>
    <property type="project" value="TreeGrafter"/>
</dbReference>
<dbReference type="Pfam" id="PF03819">
    <property type="entry name" value="MazG"/>
    <property type="match status" value="1"/>
</dbReference>
<evidence type="ECO:0000313" key="3">
    <source>
        <dbReference type="Proteomes" id="UP000460435"/>
    </source>
</evidence>
<dbReference type="InterPro" id="IPR052555">
    <property type="entry name" value="dCTP_Pyrophosphatase"/>
</dbReference>
<reference evidence="2 3" key="1">
    <citation type="submission" date="2019-11" db="EMBL/GenBank/DDBJ databases">
        <authorList>
            <person name="Li X.-J."/>
            <person name="Feng X.-M."/>
        </authorList>
    </citation>
    <scope>NUCLEOTIDE SEQUENCE [LARGE SCALE GENOMIC DNA]</scope>
    <source>
        <strain evidence="2 3">XMNu-373</strain>
    </source>
</reference>
<gene>
    <name evidence="2" type="ORF">F7O44_25370</name>
</gene>
<dbReference type="PANTHER" id="PTHR46523:SF1">
    <property type="entry name" value="DCTP PYROPHOSPHATASE 1"/>
    <property type="match status" value="1"/>
</dbReference>
<dbReference type="Gene3D" id="1.10.287.1080">
    <property type="entry name" value="MazG-like"/>
    <property type="match status" value="1"/>
</dbReference>
<dbReference type="SUPFAM" id="SSF101386">
    <property type="entry name" value="all-alpha NTP pyrophosphatases"/>
    <property type="match status" value="1"/>
</dbReference>
<dbReference type="EMBL" id="WLZY01000011">
    <property type="protein sequence ID" value="NDL60411.1"/>
    <property type="molecule type" value="Genomic_DNA"/>
</dbReference>
<dbReference type="InterPro" id="IPR004518">
    <property type="entry name" value="MazG-like_dom"/>
</dbReference>
<dbReference type="Proteomes" id="UP000460435">
    <property type="component" value="Unassembled WGS sequence"/>
</dbReference>
<dbReference type="GO" id="GO:0047840">
    <property type="term" value="F:dCTP diphosphatase activity"/>
    <property type="evidence" value="ECO:0007669"/>
    <property type="project" value="TreeGrafter"/>
</dbReference>